<dbReference type="InterPro" id="IPR003602">
    <property type="entry name" value="Topo_IA_DNA-bd_dom"/>
</dbReference>
<evidence type="ECO:0000256" key="7">
    <source>
        <dbReference type="ARBA" id="ARBA00023029"/>
    </source>
</evidence>
<keyword evidence="3" id="KW-0479">Metal-binding</keyword>
<dbReference type="InterPro" id="IPR013824">
    <property type="entry name" value="Topo_IA_cen_sub1"/>
</dbReference>
<dbReference type="HAMAP" id="MF_00952">
    <property type="entry name" value="Topoisom_1_prok"/>
    <property type="match status" value="1"/>
</dbReference>
<dbReference type="SMART" id="SM00436">
    <property type="entry name" value="TOP1Bc"/>
    <property type="match status" value="1"/>
</dbReference>
<keyword evidence="4" id="KW-0863">Zinc-finger</keyword>
<comment type="subunit">
    <text evidence="10">Monomer.</text>
</comment>
<dbReference type="InterPro" id="IPR013497">
    <property type="entry name" value="Topo_IA_cen"/>
</dbReference>
<dbReference type="Gene3D" id="2.70.20.10">
    <property type="entry name" value="Topoisomerase I, domain 3"/>
    <property type="match status" value="1"/>
</dbReference>
<dbReference type="InterPro" id="IPR013826">
    <property type="entry name" value="Topo_IA_cen_sub3"/>
</dbReference>
<feature type="site" description="Interaction with DNA" evidence="10">
    <location>
        <position position="151"/>
    </location>
</feature>
<feature type="region of interest" description="Interaction with DNA" evidence="10">
    <location>
        <begin position="166"/>
        <end position="171"/>
    </location>
</feature>
<dbReference type="SMART" id="SM00493">
    <property type="entry name" value="TOPRIM"/>
    <property type="match status" value="1"/>
</dbReference>
<dbReference type="InterPro" id="IPR028612">
    <property type="entry name" value="Topoisom_1_IA"/>
</dbReference>
<feature type="site" description="Interaction with DNA" evidence="10">
    <location>
        <position position="36"/>
    </location>
</feature>
<dbReference type="InterPro" id="IPR013825">
    <property type="entry name" value="Topo_IA_cen_sub2"/>
</dbReference>
<dbReference type="Pfam" id="PF01131">
    <property type="entry name" value="Topoisom_bac"/>
    <property type="match status" value="1"/>
</dbReference>
<evidence type="ECO:0000256" key="5">
    <source>
        <dbReference type="ARBA" id="ARBA00022833"/>
    </source>
</evidence>
<dbReference type="SUPFAM" id="SSF57783">
    <property type="entry name" value="Zinc beta-ribbon"/>
    <property type="match status" value="2"/>
</dbReference>
<feature type="site" description="Interaction with DNA" evidence="10">
    <location>
        <position position="158"/>
    </location>
</feature>
<dbReference type="InterPro" id="IPR023406">
    <property type="entry name" value="Topo_IA_AS"/>
</dbReference>
<feature type="domain" description="Topo IA-type catalytic" evidence="12">
    <location>
        <begin position="132"/>
        <end position="556"/>
    </location>
</feature>
<reference evidence="13" key="1">
    <citation type="journal article" date="2020" name="mSystems">
        <title>Genome- and Community-Level Interaction Insights into Carbon Utilization and Element Cycling Functions of Hydrothermarchaeota in Hydrothermal Sediment.</title>
        <authorList>
            <person name="Zhou Z."/>
            <person name="Liu Y."/>
            <person name="Xu W."/>
            <person name="Pan J."/>
            <person name="Luo Z.H."/>
            <person name="Li M."/>
        </authorList>
    </citation>
    <scope>NUCLEOTIDE SEQUENCE [LARGE SCALE GENOMIC DNA]</scope>
    <source>
        <strain evidence="13">SpSt-774</strain>
    </source>
</reference>
<keyword evidence="5" id="KW-0862">Zinc</keyword>
<dbReference type="CDD" id="cd00186">
    <property type="entry name" value="TOP1Ac"/>
    <property type="match status" value="1"/>
</dbReference>
<comment type="similarity">
    <text evidence="2 10">Belongs to the type IA topoisomerase family.</text>
</comment>
<dbReference type="InterPro" id="IPR005733">
    <property type="entry name" value="TopoI_bac-type"/>
</dbReference>
<dbReference type="GO" id="GO:0003917">
    <property type="term" value="F:DNA topoisomerase type I (single strand cut, ATP-independent) activity"/>
    <property type="evidence" value="ECO:0007669"/>
    <property type="project" value="UniProtKB-UniRule"/>
</dbReference>
<feature type="domain" description="Toprim" evidence="11">
    <location>
        <begin position="6"/>
        <end position="116"/>
    </location>
</feature>
<dbReference type="Gene3D" id="3.30.65.10">
    <property type="entry name" value="Bacterial Topoisomerase I, domain 1"/>
    <property type="match status" value="2"/>
</dbReference>
<evidence type="ECO:0000256" key="10">
    <source>
        <dbReference type="HAMAP-Rule" id="MF_00952"/>
    </source>
</evidence>
<organism evidence="13">
    <name type="scientific">candidate division WOR-3 bacterium</name>
    <dbReference type="NCBI Taxonomy" id="2052148"/>
    <lineage>
        <taxon>Bacteria</taxon>
        <taxon>Bacteria division WOR-3</taxon>
    </lineage>
</organism>
<dbReference type="PROSITE" id="PS52039">
    <property type="entry name" value="TOPO_IA_2"/>
    <property type="match status" value="1"/>
</dbReference>
<dbReference type="PANTHER" id="PTHR42785">
    <property type="entry name" value="DNA TOPOISOMERASE, TYPE IA, CORE"/>
    <property type="match status" value="1"/>
</dbReference>
<dbReference type="Gene3D" id="1.10.460.10">
    <property type="entry name" value="Topoisomerase I, domain 2"/>
    <property type="match status" value="1"/>
</dbReference>
<dbReference type="PROSITE" id="PS00396">
    <property type="entry name" value="TOPO_IA_1"/>
    <property type="match status" value="1"/>
</dbReference>
<comment type="function">
    <text evidence="10">Releases the supercoiling and torsional tension of DNA, which is introduced during the DNA replication and transcription, by transiently cleaving and rejoining one strand of the DNA duplex. Introduces a single-strand break via transesterification at a target site in duplex DNA. The scissile phosphodiester is attacked by the catalytic tyrosine of the enzyme, resulting in the formation of a DNA-(5'-phosphotyrosyl)-enzyme intermediate and the expulsion of a 3'-OH DNA strand. The free DNA strand then undergoes passage around the unbroken strand, thus removing DNA supercoils. Finally, in the religation step, the DNA 3'-OH attacks the covalent intermediate to expel the active-site tyrosine and restore the DNA phosphodiester backbone.</text>
</comment>
<evidence type="ECO:0000256" key="1">
    <source>
        <dbReference type="ARBA" id="ARBA00000213"/>
    </source>
</evidence>
<feature type="site" description="Interaction with DNA" evidence="10">
    <location>
        <position position="304"/>
    </location>
</feature>
<dbReference type="GO" id="GO:0008270">
    <property type="term" value="F:zinc ion binding"/>
    <property type="evidence" value="ECO:0007669"/>
    <property type="project" value="UniProtKB-KW"/>
</dbReference>
<evidence type="ECO:0000259" key="12">
    <source>
        <dbReference type="PROSITE" id="PS52039"/>
    </source>
</evidence>
<dbReference type="InterPro" id="IPR003601">
    <property type="entry name" value="Topo_IA_2"/>
</dbReference>
<dbReference type="PROSITE" id="PS50880">
    <property type="entry name" value="TOPRIM"/>
    <property type="match status" value="1"/>
</dbReference>
<gene>
    <name evidence="10 13" type="primary">topA</name>
    <name evidence="13" type="ORF">ENV60_01780</name>
</gene>
<name>A0A7C4THD7_UNCW3</name>
<protein>
    <recommendedName>
        <fullName evidence="10">DNA topoisomerase 1</fullName>
        <ecNumber evidence="10">5.6.2.1</ecNumber>
    </recommendedName>
    <alternativeName>
        <fullName evidence="10">DNA topoisomerase I</fullName>
    </alternativeName>
</protein>
<proteinExistence type="inferred from homology"/>
<evidence type="ECO:0000256" key="2">
    <source>
        <dbReference type="ARBA" id="ARBA00009446"/>
    </source>
</evidence>
<feature type="site" description="Interaction with DNA" evidence="10">
    <location>
        <position position="143"/>
    </location>
</feature>
<dbReference type="Pfam" id="PF01396">
    <property type="entry name" value="Zn_ribbon_Top1"/>
    <property type="match status" value="4"/>
</dbReference>
<dbReference type="AlphaFoldDB" id="A0A7C4THD7"/>
<dbReference type="Gene3D" id="1.10.290.10">
    <property type="entry name" value="Topoisomerase I, domain 4"/>
    <property type="match status" value="1"/>
</dbReference>
<dbReference type="InterPro" id="IPR023405">
    <property type="entry name" value="Topo_IA_core_domain"/>
</dbReference>
<feature type="site" description="Interaction with DNA" evidence="10">
    <location>
        <position position="142"/>
    </location>
</feature>
<dbReference type="InterPro" id="IPR000380">
    <property type="entry name" value="Topo_IA"/>
</dbReference>
<dbReference type="InterPro" id="IPR006171">
    <property type="entry name" value="TOPRIM_dom"/>
</dbReference>
<dbReference type="GO" id="GO:0003677">
    <property type="term" value="F:DNA binding"/>
    <property type="evidence" value="ECO:0007669"/>
    <property type="project" value="UniProtKB-KW"/>
</dbReference>
<evidence type="ECO:0000256" key="9">
    <source>
        <dbReference type="ARBA" id="ARBA00023235"/>
    </source>
</evidence>
<dbReference type="PANTHER" id="PTHR42785:SF1">
    <property type="entry name" value="DNA TOPOISOMERASE"/>
    <property type="match status" value="1"/>
</dbReference>
<sequence>MRENGKKVIIVESPTKSKTIKSFLGNEYLVVSSKGHIKDLPKSELGVDIQNNFTPKYIKIKGKAKIIQEIKKVCKDSSKIYIASDPDREGEAIAQHIAEELESDGSSIKRVLFYEITPDYVKKALRNPGSINQHLVDAHKARRVLDRIVGYFTSPFLWRVLKSGLSAGRVQTVALRLICEREEEIKSFVSTPYWNVIAQFETENKETFKGTLVRIDGVARKITTQEELIRLKKFLQPGVKFSVVSMRTTSPERIPPPPFTTSSFIQEASKRFGIVAKKAMLIAQQLYEGIALPGGRIGLITYMRTDSVRVNEAALEELREYIEGKFGSEYMNKEVRVYKDRKGSQSGHEAIRPTKVKIEPDSIKEFLTPDQYKIYRLIHERYVASQMAPARYLFKEAILEFTGLEFKSEEMTSVFLGYQLLTGESSQKGFIPKLKVGDSVLLKEVEFDEKMTEPLPRYTEASLIKKLEDNGIGRPSTYAHIIQTLFDRKYVAKEDGKIYPTELGLEVYKVVIPRFSNIFEVSFTARMEEELDRVESGKKNWQEVVSGFYVPFKAILERAEAESAEIKEQTRQKVEKSCPKCGRPLILRWGKYGRFLACSGFPECKYSENYELELTDEICPVCGRQLTVRHGKYGEFLACSGYPECKFTKNLTHDVPCPICGGEVIIFTSRRGRIYKCKDCGFYSFYPPVKEKCPRCGKGMVLKKNKSCCPICDLKK</sequence>
<evidence type="ECO:0000256" key="6">
    <source>
        <dbReference type="ARBA" id="ARBA00022842"/>
    </source>
</evidence>
<evidence type="ECO:0000256" key="4">
    <source>
        <dbReference type="ARBA" id="ARBA00022771"/>
    </source>
</evidence>
<feature type="site" description="Interaction with DNA" evidence="10">
    <location>
        <position position="146"/>
    </location>
</feature>
<evidence type="ECO:0000259" key="11">
    <source>
        <dbReference type="PROSITE" id="PS50880"/>
    </source>
</evidence>
<dbReference type="EMBL" id="DTGZ01000032">
    <property type="protein sequence ID" value="HGV97009.1"/>
    <property type="molecule type" value="Genomic_DNA"/>
</dbReference>
<dbReference type="SUPFAM" id="SSF56712">
    <property type="entry name" value="Prokaryotic type I DNA topoisomerase"/>
    <property type="match status" value="1"/>
</dbReference>
<keyword evidence="9 10" id="KW-0413">Isomerase</keyword>
<comment type="catalytic activity">
    <reaction evidence="1 10">
        <text>ATP-independent breakage of single-stranded DNA, followed by passage and rejoining.</text>
        <dbReference type="EC" id="5.6.2.1"/>
    </reaction>
</comment>
<dbReference type="Gene3D" id="3.40.50.140">
    <property type="match status" value="1"/>
</dbReference>
<accession>A0A7C4THD7</accession>
<keyword evidence="7 10" id="KW-0799">Topoisomerase</keyword>
<feature type="site" description="Interaction with DNA" evidence="10">
    <location>
        <position position="488"/>
    </location>
</feature>
<comment type="caution">
    <text evidence="13">The sequence shown here is derived from an EMBL/GenBank/DDBJ whole genome shotgun (WGS) entry which is preliminary data.</text>
</comment>
<dbReference type="NCBIfam" id="TIGR01051">
    <property type="entry name" value="topA_bact"/>
    <property type="match status" value="1"/>
</dbReference>
<dbReference type="GO" id="GO:0005694">
    <property type="term" value="C:chromosome"/>
    <property type="evidence" value="ECO:0007669"/>
    <property type="project" value="InterPro"/>
</dbReference>
<dbReference type="EC" id="5.6.2.1" evidence="10"/>
<evidence type="ECO:0000313" key="13">
    <source>
        <dbReference type="EMBL" id="HGV97009.1"/>
    </source>
</evidence>
<dbReference type="PRINTS" id="PR00417">
    <property type="entry name" value="PRTPISMRASEI"/>
</dbReference>
<evidence type="ECO:0000256" key="8">
    <source>
        <dbReference type="ARBA" id="ARBA00023125"/>
    </source>
</evidence>
<dbReference type="InterPro" id="IPR013498">
    <property type="entry name" value="Topo_IA_Znf"/>
</dbReference>
<dbReference type="GO" id="GO:0006265">
    <property type="term" value="P:DNA topological change"/>
    <property type="evidence" value="ECO:0007669"/>
    <property type="project" value="UniProtKB-UniRule"/>
</dbReference>
<keyword evidence="6" id="KW-0460">Magnesium</keyword>
<feature type="active site" description="O-(5'-phospho-DNA)-tyrosine intermediate" evidence="10">
    <location>
        <position position="302"/>
    </location>
</feature>
<dbReference type="SMART" id="SM00437">
    <property type="entry name" value="TOP1Ac"/>
    <property type="match status" value="1"/>
</dbReference>
<dbReference type="Pfam" id="PF01751">
    <property type="entry name" value="Toprim"/>
    <property type="match status" value="1"/>
</dbReference>
<keyword evidence="8 10" id="KW-0238">DNA-binding</keyword>
<evidence type="ECO:0000256" key="3">
    <source>
        <dbReference type="ARBA" id="ARBA00022723"/>
    </source>
</evidence>